<dbReference type="EMBL" id="CP031843">
    <property type="protein sequence ID" value="QEE09453.1"/>
    <property type="molecule type" value="Genomic_DNA"/>
</dbReference>
<dbReference type="Pfam" id="PF13148">
    <property type="entry name" value="DUF3987"/>
    <property type="match status" value="1"/>
</dbReference>
<reference evidence="1 2" key="1">
    <citation type="journal article" date="2020" name="Int. J. Syst. Evol. Microbiol.">
        <title>Bartonella kosoyi sp. nov. and Bartonella krasnovii sp. nov., two novel species closely related to the zoonotic Bartonella elizabethae, isolated from black rats and wild desert rodent-fleas.</title>
        <authorList>
            <person name="Gutierrez R."/>
            <person name="Shalit T."/>
            <person name="Markus B."/>
            <person name="Yuan C."/>
            <person name="Nachum-Biala Y."/>
            <person name="Elad D."/>
            <person name="Harrus S."/>
        </authorList>
    </citation>
    <scope>NUCLEOTIDE SEQUENCE [LARGE SCALE GENOMIC DNA]</scope>
    <source>
        <strain evidence="1 2">Tel Aviv</strain>
    </source>
</reference>
<dbReference type="AlphaFoldDB" id="A0A5B9CXM3"/>
<protein>
    <submittedName>
        <fullName evidence="1">DUF3987 domain-containing protein</fullName>
    </submittedName>
</protein>
<dbReference type="RefSeq" id="WP_120101705.1">
    <property type="nucleotide sequence ID" value="NZ_CP031843.2"/>
</dbReference>
<gene>
    <name evidence="1" type="ORF">D1093_07500</name>
</gene>
<dbReference type="Proteomes" id="UP000321940">
    <property type="component" value="Chromosome"/>
</dbReference>
<evidence type="ECO:0000313" key="1">
    <source>
        <dbReference type="EMBL" id="QEE09453.1"/>
    </source>
</evidence>
<dbReference type="KEGG" id="bky:D1093_07500"/>
<name>A0A5B9CXM3_9HYPH</name>
<evidence type="ECO:0000313" key="2">
    <source>
        <dbReference type="Proteomes" id="UP000321940"/>
    </source>
</evidence>
<organism evidence="1 2">
    <name type="scientific">Bartonella kosoyi</name>
    <dbReference type="NCBI Taxonomy" id="2133959"/>
    <lineage>
        <taxon>Bacteria</taxon>
        <taxon>Pseudomonadati</taxon>
        <taxon>Pseudomonadota</taxon>
        <taxon>Alphaproteobacteria</taxon>
        <taxon>Hyphomicrobiales</taxon>
        <taxon>Bartonellaceae</taxon>
        <taxon>Bartonella</taxon>
    </lineage>
</organism>
<dbReference type="InterPro" id="IPR025048">
    <property type="entry name" value="DUF3987"/>
</dbReference>
<keyword evidence="2" id="KW-1185">Reference proteome</keyword>
<sequence length="524" mass="60529">MRQDNKNILENNTPLNDNTCLEAIPYKQALQQNGWGEIKPITAALLPVEPFDPLQLPMPFMDYVYDVSERQQAPMDFIAVSALCALAAVIGNGVRVAPKQYDDWIVVPNLWGALIGQSSTFKTPAMKAALTPITCLQKKWYKDWLKQKEKQQIEERFETLDKREKERQANKAIKKGDLETARALLSETLSKDNVHDDDVSRFIVNDVTVEKLGELLKENPRGLLMVRDELAGFLANLERKEYQTDRSFYLTAFNGDDQFTYDRIERGTIFIPYVTLSIIGGIQPSRLIPLIQAIQRGINDDGLMQRFQMIVWPDDNKEWQVIDRPPNQEGWQKYEGVFRSFRDKRLGSPEKPLIMRFSPKAQVQFYEWLEHLHKEAKGGSHSESLQSHLLKMPKTIASLALIFELLDGGRFEIGPYAITTALRWTSYLLSHAKRLYAAGDNLATEGAKLIVERCDHLPDVFTARDIYRRCWHSLKDKEVVKQAIELLCRCNYIREFPIEGNELGRRPDRRYEWHPFVKNNSIKQ</sequence>
<accession>A0A5B9CXM3</accession>
<proteinExistence type="predicted"/>